<dbReference type="AlphaFoldDB" id="A0A941IS86"/>
<accession>A0A941IS86</accession>
<evidence type="ECO:0000313" key="1">
    <source>
        <dbReference type="EMBL" id="MBR7834658.1"/>
    </source>
</evidence>
<reference evidence="1" key="1">
    <citation type="submission" date="2021-04" db="EMBL/GenBank/DDBJ databases">
        <title>Genome based classification of Actinospica acidithermotolerans sp. nov., an actinobacterium isolated from an Indonesian hot spring.</title>
        <authorList>
            <person name="Kusuma A.B."/>
            <person name="Putra K.E."/>
            <person name="Nafisah S."/>
            <person name="Loh J."/>
            <person name="Nouioui I."/>
            <person name="Goodfellow M."/>
        </authorList>
    </citation>
    <scope>NUCLEOTIDE SEQUENCE</scope>
    <source>
        <strain evidence="1">CSCA 57</strain>
    </source>
</reference>
<dbReference type="RefSeq" id="WP_212529177.1">
    <property type="nucleotide sequence ID" value="NZ_JAGSOG010000065.1"/>
</dbReference>
<dbReference type="Pfam" id="PF19409">
    <property type="entry name" value="Thiopep_pre"/>
    <property type="match status" value="1"/>
</dbReference>
<dbReference type="Proteomes" id="UP000675781">
    <property type="component" value="Unassembled WGS sequence"/>
</dbReference>
<name>A0A941IS86_9ACTN</name>
<proteinExistence type="predicted"/>
<dbReference type="NCBIfam" id="NF033400">
    <property type="entry name" value="thiazolyl_B"/>
    <property type="match status" value="1"/>
</dbReference>
<organism evidence="1 2">
    <name type="scientific">Actinospica durhamensis</name>
    <dbReference type="NCBI Taxonomy" id="1508375"/>
    <lineage>
        <taxon>Bacteria</taxon>
        <taxon>Bacillati</taxon>
        <taxon>Actinomycetota</taxon>
        <taxon>Actinomycetes</taxon>
        <taxon>Catenulisporales</taxon>
        <taxon>Actinospicaceae</taxon>
        <taxon>Actinospica</taxon>
    </lineage>
</organism>
<gene>
    <name evidence="1" type="ORF">KDL01_15395</name>
</gene>
<dbReference type="EMBL" id="JAGSOG010000065">
    <property type="protein sequence ID" value="MBR7834658.1"/>
    <property type="molecule type" value="Genomic_DNA"/>
</dbReference>
<protein>
    <submittedName>
        <fullName evidence="1">Thiazolylpeptide-type bacteriocin</fullName>
    </submittedName>
</protein>
<evidence type="ECO:0000313" key="2">
    <source>
        <dbReference type="Proteomes" id="UP000675781"/>
    </source>
</evidence>
<sequence length="48" mass="4778">MSDLGDLTVTSMRDTVALPEDGASWGGCTCQGSSSCASAEPTPGSIDL</sequence>
<comment type="caution">
    <text evidence="1">The sequence shown here is derived from an EMBL/GenBank/DDBJ whole genome shotgun (WGS) entry which is preliminary data.</text>
</comment>
<keyword evidence="2" id="KW-1185">Reference proteome</keyword>